<dbReference type="AlphaFoldDB" id="A0A0F9T4C8"/>
<proteinExistence type="predicted"/>
<accession>A0A0F9T4C8</accession>
<comment type="caution">
    <text evidence="2">The sequence shown here is derived from an EMBL/GenBank/DDBJ whole genome shotgun (WGS) entry which is preliminary data.</text>
</comment>
<evidence type="ECO:0000259" key="1">
    <source>
        <dbReference type="Pfam" id="PF13619"/>
    </source>
</evidence>
<dbReference type="EMBL" id="LAZR01000299">
    <property type="protein sequence ID" value="KKN76110.1"/>
    <property type="molecule type" value="Genomic_DNA"/>
</dbReference>
<feature type="domain" description="KTSC" evidence="1">
    <location>
        <begin position="12"/>
        <end position="71"/>
    </location>
</feature>
<reference evidence="2" key="1">
    <citation type="journal article" date="2015" name="Nature">
        <title>Complex archaea that bridge the gap between prokaryotes and eukaryotes.</title>
        <authorList>
            <person name="Spang A."/>
            <person name="Saw J.H."/>
            <person name="Jorgensen S.L."/>
            <person name="Zaremba-Niedzwiedzka K."/>
            <person name="Martijn J."/>
            <person name="Lind A.E."/>
            <person name="van Eijk R."/>
            <person name="Schleper C."/>
            <person name="Guy L."/>
            <person name="Ettema T.J."/>
        </authorList>
    </citation>
    <scope>NUCLEOTIDE SEQUENCE</scope>
</reference>
<protein>
    <recommendedName>
        <fullName evidence="1">KTSC domain-containing protein</fullName>
    </recommendedName>
</protein>
<organism evidence="2">
    <name type="scientific">marine sediment metagenome</name>
    <dbReference type="NCBI Taxonomy" id="412755"/>
    <lineage>
        <taxon>unclassified sequences</taxon>
        <taxon>metagenomes</taxon>
        <taxon>ecological metagenomes</taxon>
    </lineage>
</organism>
<gene>
    <name evidence="2" type="ORF">LCGC14_0373050</name>
</gene>
<dbReference type="Pfam" id="PF13619">
    <property type="entry name" value="KTSC"/>
    <property type="match status" value="1"/>
</dbReference>
<dbReference type="InterPro" id="IPR025309">
    <property type="entry name" value="KTSC_dom"/>
</dbReference>
<sequence>MDKPNWTEVEGSSNIAAIDYTAGSPETDLGTLYVRFSSGAEYRYLNVPNQLAEDFFESESKGKFFHANIRRADFSGSKLQTEDPDSEVELLAKQAEDLGMLDDDEDAKADLALAAEEEGAGEKF</sequence>
<evidence type="ECO:0000313" key="2">
    <source>
        <dbReference type="EMBL" id="KKN76110.1"/>
    </source>
</evidence>
<name>A0A0F9T4C8_9ZZZZ</name>